<feature type="domain" description="Protein FecR C-terminal" evidence="3">
    <location>
        <begin position="331"/>
        <end position="394"/>
    </location>
</feature>
<protein>
    <submittedName>
        <fullName evidence="4">FecR domain-containing protein</fullName>
    </submittedName>
</protein>
<proteinExistence type="predicted"/>
<keyword evidence="1" id="KW-0812">Transmembrane</keyword>
<dbReference type="Pfam" id="PF16344">
    <property type="entry name" value="FecR_C"/>
    <property type="match status" value="1"/>
</dbReference>
<dbReference type="InterPro" id="IPR012373">
    <property type="entry name" value="Ferrdict_sens_TM"/>
</dbReference>
<feature type="domain" description="FecR protein" evidence="2">
    <location>
        <begin position="191"/>
        <end position="285"/>
    </location>
</feature>
<comment type="caution">
    <text evidence="4">The sequence shown here is derived from an EMBL/GenBank/DDBJ whole genome shotgun (WGS) entry which is preliminary data.</text>
</comment>
<dbReference type="Pfam" id="PF04773">
    <property type="entry name" value="FecR"/>
    <property type="match status" value="1"/>
</dbReference>
<dbReference type="InterPro" id="IPR006860">
    <property type="entry name" value="FecR"/>
</dbReference>
<keyword evidence="1" id="KW-1133">Transmembrane helix</keyword>
<dbReference type="PANTHER" id="PTHR30273:SF2">
    <property type="entry name" value="PROTEIN FECR"/>
    <property type="match status" value="1"/>
</dbReference>
<accession>A0ABT6RDA2</accession>
<feature type="transmembrane region" description="Helical" evidence="1">
    <location>
        <begin position="91"/>
        <end position="112"/>
    </location>
</feature>
<evidence type="ECO:0000313" key="5">
    <source>
        <dbReference type="Proteomes" id="UP001226434"/>
    </source>
</evidence>
<evidence type="ECO:0000259" key="3">
    <source>
        <dbReference type="Pfam" id="PF16344"/>
    </source>
</evidence>
<dbReference type="Proteomes" id="UP001226434">
    <property type="component" value="Unassembled WGS sequence"/>
</dbReference>
<reference evidence="4 5" key="1">
    <citation type="submission" date="2023-05" db="EMBL/GenBank/DDBJ databases">
        <title>Genome sequence of Pinibacter sp. MAH-24.</title>
        <authorList>
            <person name="Huq M.A."/>
        </authorList>
    </citation>
    <scope>NUCLEOTIDE SEQUENCE [LARGE SCALE GENOMIC DNA]</scope>
    <source>
        <strain evidence="4 5">MAH-24</strain>
    </source>
</reference>
<name>A0ABT6RDA2_9BACT</name>
<sequence length="395" mass="42986">MEDRLSYLFYRVIDGTASESEKIELAELSVQPKHEQQLTELLGEGWDTYASGEEIFSNVVSANILNKAIESDKKYSDTVPSIGKKEYRLSWVKYAAAIIIICGVGVGAYWWATNRTAENSVTDIHSKSIAQIKPGGDKAILTLADGSVINLDSAANGNLTSQGGVRVRKLASGQIAYEMSGRQSEEVMWNKISTPKGGQYQLTLPDGTKAWLNAASSLRFPTAFTGTERRVELTGEGYFEVAQNAAKPFYVNTGTTVVKVLGTAFNVMAYDDEDAKKITLLQGGVLVNEASNTAKLVPGQQATVEAGISVADNVDLEQVMAWKNGTFVFGESMSVEEAMRQIARWYDVDVVFRHKINGHIGGSVSRNANISEVLKILELTGVVKVEVVGRKVIVQ</sequence>
<keyword evidence="5" id="KW-1185">Reference proteome</keyword>
<dbReference type="EMBL" id="JASBRG010000005">
    <property type="protein sequence ID" value="MDI3319844.1"/>
    <property type="molecule type" value="Genomic_DNA"/>
</dbReference>
<evidence type="ECO:0000259" key="2">
    <source>
        <dbReference type="Pfam" id="PF04773"/>
    </source>
</evidence>
<dbReference type="PANTHER" id="PTHR30273">
    <property type="entry name" value="PERIPLASMIC SIGNAL SENSOR AND SIGMA FACTOR ACTIVATOR FECR-RELATED"/>
    <property type="match status" value="1"/>
</dbReference>
<dbReference type="Gene3D" id="2.60.120.1440">
    <property type="match status" value="1"/>
</dbReference>
<evidence type="ECO:0000313" key="4">
    <source>
        <dbReference type="EMBL" id="MDI3319844.1"/>
    </source>
</evidence>
<evidence type="ECO:0000256" key="1">
    <source>
        <dbReference type="SAM" id="Phobius"/>
    </source>
</evidence>
<dbReference type="RefSeq" id="WP_282333947.1">
    <property type="nucleotide sequence ID" value="NZ_JASBRG010000005.1"/>
</dbReference>
<keyword evidence="1" id="KW-0472">Membrane</keyword>
<dbReference type="Gene3D" id="3.55.50.30">
    <property type="match status" value="1"/>
</dbReference>
<dbReference type="InterPro" id="IPR032508">
    <property type="entry name" value="FecR_C"/>
</dbReference>
<gene>
    <name evidence="4" type="ORF">QJ048_08675</name>
</gene>
<organism evidence="4 5">
    <name type="scientific">Pinibacter soli</name>
    <dbReference type="NCBI Taxonomy" id="3044211"/>
    <lineage>
        <taxon>Bacteria</taxon>
        <taxon>Pseudomonadati</taxon>
        <taxon>Bacteroidota</taxon>
        <taxon>Chitinophagia</taxon>
        <taxon>Chitinophagales</taxon>
        <taxon>Chitinophagaceae</taxon>
        <taxon>Pinibacter</taxon>
    </lineage>
</organism>